<proteinExistence type="inferred from homology"/>
<dbReference type="EMBL" id="JBHUEA010000010">
    <property type="protein sequence ID" value="MFD1721546.1"/>
    <property type="molecule type" value="Genomic_DNA"/>
</dbReference>
<dbReference type="Pfam" id="PF20239">
    <property type="entry name" value="DUF6596"/>
    <property type="match status" value="1"/>
</dbReference>
<dbReference type="SUPFAM" id="SSF88946">
    <property type="entry name" value="Sigma2 domain of RNA polymerase sigma factors"/>
    <property type="match status" value="1"/>
</dbReference>
<dbReference type="InterPro" id="IPR013325">
    <property type="entry name" value="RNA_pol_sigma_r2"/>
</dbReference>
<dbReference type="Gene3D" id="1.10.1740.10">
    <property type="match status" value="1"/>
</dbReference>
<feature type="domain" description="RNA polymerase sigma factor 70 region 4 type 2" evidence="7">
    <location>
        <begin position="109"/>
        <end position="160"/>
    </location>
</feature>
<evidence type="ECO:0000256" key="4">
    <source>
        <dbReference type="ARBA" id="ARBA00023163"/>
    </source>
</evidence>
<dbReference type="InterPro" id="IPR000838">
    <property type="entry name" value="RNA_pol_sigma70_ECF_CS"/>
</dbReference>
<keyword evidence="4 5" id="KW-0804">Transcription</keyword>
<evidence type="ECO:0000259" key="6">
    <source>
        <dbReference type="Pfam" id="PF04542"/>
    </source>
</evidence>
<dbReference type="Pfam" id="PF08281">
    <property type="entry name" value="Sigma70_r4_2"/>
    <property type="match status" value="1"/>
</dbReference>
<dbReference type="PANTHER" id="PTHR47756">
    <property type="entry name" value="BLL6612 PROTEIN-RELATED"/>
    <property type="match status" value="1"/>
</dbReference>
<protein>
    <recommendedName>
        <fullName evidence="5">RNA polymerase sigma factor</fullName>
    </recommendedName>
</protein>
<evidence type="ECO:0000256" key="5">
    <source>
        <dbReference type="RuleBase" id="RU000716"/>
    </source>
</evidence>
<dbReference type="PANTHER" id="PTHR47756:SF2">
    <property type="entry name" value="BLL6612 PROTEIN"/>
    <property type="match status" value="1"/>
</dbReference>
<keyword evidence="5" id="KW-0238">DNA-binding</keyword>
<evidence type="ECO:0000256" key="2">
    <source>
        <dbReference type="ARBA" id="ARBA00023015"/>
    </source>
</evidence>
<organism evidence="9 10">
    <name type="scientific">Amnibacterium endophyticum</name>
    <dbReference type="NCBI Taxonomy" id="2109337"/>
    <lineage>
        <taxon>Bacteria</taxon>
        <taxon>Bacillati</taxon>
        <taxon>Actinomycetota</taxon>
        <taxon>Actinomycetes</taxon>
        <taxon>Micrococcales</taxon>
        <taxon>Microbacteriaceae</taxon>
        <taxon>Amnibacterium</taxon>
    </lineage>
</organism>
<evidence type="ECO:0000259" key="7">
    <source>
        <dbReference type="Pfam" id="PF08281"/>
    </source>
</evidence>
<evidence type="ECO:0000256" key="1">
    <source>
        <dbReference type="ARBA" id="ARBA00010641"/>
    </source>
</evidence>
<reference evidence="10" key="1">
    <citation type="journal article" date="2019" name="Int. J. Syst. Evol. Microbiol.">
        <title>The Global Catalogue of Microorganisms (GCM) 10K type strain sequencing project: providing services to taxonomists for standard genome sequencing and annotation.</title>
        <authorList>
            <consortium name="The Broad Institute Genomics Platform"/>
            <consortium name="The Broad Institute Genome Sequencing Center for Infectious Disease"/>
            <person name="Wu L."/>
            <person name="Ma J."/>
        </authorList>
    </citation>
    <scope>NUCLEOTIDE SEQUENCE [LARGE SCALE GENOMIC DNA]</scope>
    <source>
        <strain evidence="10">CGMCC 1.12471</strain>
    </source>
</reference>
<comment type="similarity">
    <text evidence="1 5">Belongs to the sigma-70 factor family. ECF subfamily.</text>
</comment>
<dbReference type="Gene3D" id="1.10.10.10">
    <property type="entry name" value="Winged helix-like DNA-binding domain superfamily/Winged helix DNA-binding domain"/>
    <property type="match status" value="1"/>
</dbReference>
<dbReference type="InterPro" id="IPR007627">
    <property type="entry name" value="RNA_pol_sigma70_r2"/>
</dbReference>
<feature type="domain" description="RNA polymerase sigma-70 region 2" evidence="6">
    <location>
        <begin position="18"/>
        <end position="78"/>
    </location>
</feature>
<evidence type="ECO:0000313" key="10">
    <source>
        <dbReference type="Proteomes" id="UP001597347"/>
    </source>
</evidence>
<gene>
    <name evidence="9" type="ORF">ACFSBI_08290</name>
</gene>
<name>A0ABW4LE04_9MICO</name>
<keyword evidence="2 5" id="KW-0805">Transcription regulation</keyword>
<keyword evidence="10" id="KW-1185">Reference proteome</keyword>
<dbReference type="InterPro" id="IPR013324">
    <property type="entry name" value="RNA_pol_sigma_r3/r4-like"/>
</dbReference>
<sequence>MTDVAREVEAVWRIEGARIVGALARTTGDLGLAEDVAQEAVAEALERWPSTGSPANPGAWLTAVAKRRAIDGWRRRERLDARHRAIARDLEEVADDEWSPIPDDLLRLLFTACHPVLSRESRVALTLRVVGGLSAEAVARMLLVPVPTVQARTTRAKKALAGLPFEPPDQAEWPARLDSVLVVVSLMFTEGYAATSGDKWMRPELAGEALRLGRVLASLAPGEPEVHGLLALMELQASRFPARRASDGSPVLLEDQDRTRWDRAQIERGRAALARAAPLGPYALQAAIAEQHAIAPSAARTDWRAIVRLYDRLLAIAPNAVVRLNRAVAVGMADGPEAGLRLVEELAAEGALRGGHLVPAVRAELLSRAGRSSEAGAAFAEAAERAANERVRAALLARAAAGAVSARAPAPRRSSSAAC</sequence>
<dbReference type="PROSITE" id="PS01063">
    <property type="entry name" value="SIGMA70_ECF"/>
    <property type="match status" value="1"/>
</dbReference>
<keyword evidence="3 5" id="KW-0731">Sigma factor</keyword>
<dbReference type="InterPro" id="IPR013249">
    <property type="entry name" value="RNA_pol_sigma70_r4_t2"/>
</dbReference>
<accession>A0ABW4LE04</accession>
<dbReference type="InterPro" id="IPR036388">
    <property type="entry name" value="WH-like_DNA-bd_sf"/>
</dbReference>
<dbReference type="InterPro" id="IPR046531">
    <property type="entry name" value="DUF6596"/>
</dbReference>
<evidence type="ECO:0000313" key="9">
    <source>
        <dbReference type="EMBL" id="MFD1721546.1"/>
    </source>
</evidence>
<evidence type="ECO:0000259" key="8">
    <source>
        <dbReference type="Pfam" id="PF20239"/>
    </source>
</evidence>
<dbReference type="RefSeq" id="WP_377933871.1">
    <property type="nucleotide sequence ID" value="NZ_JBHUEA010000010.1"/>
</dbReference>
<feature type="domain" description="DUF6596" evidence="8">
    <location>
        <begin position="176"/>
        <end position="277"/>
    </location>
</feature>
<comment type="caution">
    <text evidence="9">The sequence shown here is derived from an EMBL/GenBank/DDBJ whole genome shotgun (WGS) entry which is preliminary data.</text>
</comment>
<dbReference type="SUPFAM" id="SSF88659">
    <property type="entry name" value="Sigma3 and sigma4 domains of RNA polymerase sigma factors"/>
    <property type="match status" value="1"/>
</dbReference>
<dbReference type="Pfam" id="PF04542">
    <property type="entry name" value="Sigma70_r2"/>
    <property type="match status" value="1"/>
</dbReference>
<dbReference type="Proteomes" id="UP001597347">
    <property type="component" value="Unassembled WGS sequence"/>
</dbReference>
<evidence type="ECO:0000256" key="3">
    <source>
        <dbReference type="ARBA" id="ARBA00023082"/>
    </source>
</evidence>